<keyword evidence="7" id="KW-0732">Signal</keyword>
<proteinExistence type="inferred from homology"/>
<dbReference type="RefSeq" id="WP_227614048.1">
    <property type="nucleotide sequence ID" value="NZ_JAJEPR010000002.1"/>
</dbReference>
<name>A0AAE3DQ70_9FIRM</name>
<comment type="function">
    <text evidence="1">Removes C-terminal D-alanyl residues from sugar-peptide cell wall precursors.</text>
</comment>
<dbReference type="GO" id="GO:0006508">
    <property type="term" value="P:proteolysis"/>
    <property type="evidence" value="ECO:0007669"/>
    <property type="project" value="UniProtKB-KW"/>
</dbReference>
<evidence type="ECO:0000256" key="5">
    <source>
        <dbReference type="ARBA" id="ARBA00022645"/>
    </source>
</evidence>
<evidence type="ECO:0000256" key="12">
    <source>
        <dbReference type="ARBA" id="ARBA00034000"/>
    </source>
</evidence>
<evidence type="ECO:0000256" key="11">
    <source>
        <dbReference type="ARBA" id="ARBA00023316"/>
    </source>
</evidence>
<keyword evidence="8" id="KW-0378">Hydrolase</keyword>
<dbReference type="InterPro" id="IPR018044">
    <property type="entry name" value="Peptidase_S11"/>
</dbReference>
<keyword evidence="6" id="KW-0645">Protease</keyword>
<dbReference type="PRINTS" id="PR00725">
    <property type="entry name" value="DADACBPTASE1"/>
</dbReference>
<comment type="pathway">
    <text evidence="2">Cell wall biogenesis; peptidoglycan biosynthesis.</text>
</comment>
<evidence type="ECO:0000256" key="6">
    <source>
        <dbReference type="ARBA" id="ARBA00022670"/>
    </source>
</evidence>
<dbReference type="GO" id="GO:0009252">
    <property type="term" value="P:peptidoglycan biosynthetic process"/>
    <property type="evidence" value="ECO:0007669"/>
    <property type="project" value="UniProtKB-KW"/>
</dbReference>
<accession>A0AAE3DQ70</accession>
<dbReference type="Pfam" id="PF07943">
    <property type="entry name" value="PBP5_C"/>
    <property type="match status" value="1"/>
</dbReference>
<feature type="domain" description="Peptidase S11 D-Ala-D-Ala carboxypeptidase A C-terminal" evidence="17">
    <location>
        <begin position="331"/>
        <end position="382"/>
    </location>
</feature>
<evidence type="ECO:0000313" key="19">
    <source>
        <dbReference type="Proteomes" id="UP001197875"/>
    </source>
</evidence>
<comment type="caution">
    <text evidence="18">The sequence shown here is derived from an EMBL/GenBank/DDBJ whole genome shotgun (WGS) entry which is preliminary data.</text>
</comment>
<comment type="catalytic activity">
    <reaction evidence="12">
        <text>Preferential cleavage: (Ac)2-L-Lys-D-Ala-|-D-Ala. Also transpeptidation of peptidyl-alanyl moieties that are N-acyl substituents of D-alanine.</text>
        <dbReference type="EC" id="3.4.16.4"/>
    </reaction>
</comment>
<feature type="domain" description="Peptidase S11 D-alanyl-D-alanine carboxypeptidase A N-terminal" evidence="16">
    <location>
        <begin position="28"/>
        <end position="253"/>
    </location>
</feature>
<evidence type="ECO:0000256" key="7">
    <source>
        <dbReference type="ARBA" id="ARBA00022729"/>
    </source>
</evidence>
<dbReference type="EC" id="3.4.16.4" evidence="4"/>
<dbReference type="GO" id="GO:0071555">
    <property type="term" value="P:cell wall organization"/>
    <property type="evidence" value="ECO:0007669"/>
    <property type="project" value="UniProtKB-KW"/>
</dbReference>
<organism evidence="18 19">
    <name type="scientific">Fusicatenibacter faecihominis</name>
    <dbReference type="NCBI Taxonomy" id="2881276"/>
    <lineage>
        <taxon>Bacteria</taxon>
        <taxon>Bacillati</taxon>
        <taxon>Bacillota</taxon>
        <taxon>Clostridia</taxon>
        <taxon>Lachnospirales</taxon>
        <taxon>Lachnospiraceae</taxon>
        <taxon>Fusicatenibacter</taxon>
    </lineage>
</organism>
<evidence type="ECO:0000259" key="17">
    <source>
        <dbReference type="Pfam" id="PF07943"/>
    </source>
</evidence>
<keyword evidence="19" id="KW-1185">Reference proteome</keyword>
<dbReference type="AlphaFoldDB" id="A0AAE3DQ70"/>
<evidence type="ECO:0000313" key="18">
    <source>
        <dbReference type="EMBL" id="MCC2188468.1"/>
    </source>
</evidence>
<reference evidence="18 19" key="1">
    <citation type="submission" date="2021-10" db="EMBL/GenBank/DDBJ databases">
        <title>Anaerobic single-cell dispensing facilitates the cultivation of human gut bacteria.</title>
        <authorList>
            <person name="Afrizal A."/>
        </authorList>
    </citation>
    <scope>NUCLEOTIDE SEQUENCE [LARGE SCALE GENOMIC DNA]</scope>
    <source>
        <strain evidence="18 19">CLA-AA-H277</strain>
    </source>
</reference>
<gene>
    <name evidence="18" type="ORF">LKD71_01290</name>
</gene>
<dbReference type="GO" id="GO:0008360">
    <property type="term" value="P:regulation of cell shape"/>
    <property type="evidence" value="ECO:0007669"/>
    <property type="project" value="UniProtKB-KW"/>
</dbReference>
<evidence type="ECO:0000256" key="10">
    <source>
        <dbReference type="ARBA" id="ARBA00022984"/>
    </source>
</evidence>
<keyword evidence="11" id="KW-0961">Cell wall biogenesis/degradation</keyword>
<evidence type="ECO:0000256" key="4">
    <source>
        <dbReference type="ARBA" id="ARBA00012448"/>
    </source>
</evidence>
<dbReference type="PANTHER" id="PTHR21581">
    <property type="entry name" value="D-ALANYL-D-ALANINE CARBOXYPEPTIDASE"/>
    <property type="match status" value="1"/>
</dbReference>
<feature type="binding site" evidence="14">
    <location>
        <position position="232"/>
    </location>
    <ligand>
        <name>substrate</name>
    </ligand>
</feature>
<keyword evidence="10" id="KW-0573">Peptidoglycan synthesis</keyword>
<dbReference type="EMBL" id="JAJEPR010000002">
    <property type="protein sequence ID" value="MCC2188468.1"/>
    <property type="molecule type" value="Genomic_DNA"/>
</dbReference>
<evidence type="ECO:0000256" key="8">
    <source>
        <dbReference type="ARBA" id="ARBA00022801"/>
    </source>
</evidence>
<evidence type="ECO:0000259" key="16">
    <source>
        <dbReference type="Pfam" id="PF00768"/>
    </source>
</evidence>
<protein>
    <recommendedName>
        <fullName evidence="4">serine-type D-Ala-D-Ala carboxypeptidase</fullName>
        <ecNumber evidence="4">3.4.16.4</ecNumber>
    </recommendedName>
</protein>
<dbReference type="InterPro" id="IPR012338">
    <property type="entry name" value="Beta-lactam/transpept-like"/>
</dbReference>
<sequence>MKKIKKYLLFWLLFLVILPCFVRAEEMEEPGTLYARSAVLMDADSGRILFDKNGEEKLANASTTKILTCILALEKGEPEQEVVFSEEAVKQPEVHLGAAEGENFHLGDLLYSLMLESHNDTAVAVAEAISGSTAAFAKAMNEKAKEIGCRETHFVSPNGLDWEDAEGAHETTAADLARILRYCIQESPKREEFLKITRTGEKTFFNLAGNRSYSCVNHNAFLSMMDGALTGKTGFTGKAGYCYVGALKDGERTFVIALLACGWPNNKTYKWSDARALFSYGLSAYQYDTLTFPENFGEVAVEEGILPGQGIDETAEVPLLLSGEKSLQLLLSGKDEVKLQVTLPRSLAAPVAAGEEEGKAVLLLNGEEIAVCPITAGKTVKKKDFSWCFLKIFEQYLEL</sequence>
<dbReference type="InterPro" id="IPR001967">
    <property type="entry name" value="Peptidase_S11_N"/>
</dbReference>
<dbReference type="Gene3D" id="2.60.410.10">
    <property type="entry name" value="D-Ala-D-Ala carboxypeptidase, C-terminal domain"/>
    <property type="match status" value="1"/>
</dbReference>
<keyword evidence="5 18" id="KW-0121">Carboxypeptidase</keyword>
<evidence type="ECO:0000256" key="14">
    <source>
        <dbReference type="PIRSR" id="PIRSR618044-2"/>
    </source>
</evidence>
<evidence type="ECO:0000256" key="1">
    <source>
        <dbReference type="ARBA" id="ARBA00003217"/>
    </source>
</evidence>
<dbReference type="PANTHER" id="PTHR21581:SF33">
    <property type="entry name" value="D-ALANYL-D-ALANINE CARBOXYPEPTIDASE DACB"/>
    <property type="match status" value="1"/>
</dbReference>
<evidence type="ECO:0000256" key="13">
    <source>
        <dbReference type="PIRSR" id="PIRSR618044-1"/>
    </source>
</evidence>
<dbReference type="Proteomes" id="UP001197875">
    <property type="component" value="Unassembled WGS sequence"/>
</dbReference>
<evidence type="ECO:0000256" key="2">
    <source>
        <dbReference type="ARBA" id="ARBA00004752"/>
    </source>
</evidence>
<dbReference type="InterPro" id="IPR015956">
    <property type="entry name" value="Peniciliin-bd_prot_C_sf"/>
</dbReference>
<evidence type="ECO:0000256" key="15">
    <source>
        <dbReference type="RuleBase" id="RU004016"/>
    </source>
</evidence>
<dbReference type="InterPro" id="IPR037167">
    <property type="entry name" value="Peptidase_S11_C_sf"/>
</dbReference>
<evidence type="ECO:0000256" key="3">
    <source>
        <dbReference type="ARBA" id="ARBA00007164"/>
    </source>
</evidence>
<comment type="similarity">
    <text evidence="3 15">Belongs to the peptidase S11 family.</text>
</comment>
<feature type="active site" description="Acyl-ester intermediate" evidence="13">
    <location>
        <position position="62"/>
    </location>
</feature>
<keyword evidence="9" id="KW-0133">Cell shape</keyword>
<dbReference type="Pfam" id="PF00768">
    <property type="entry name" value="Peptidase_S11"/>
    <property type="match status" value="1"/>
</dbReference>
<dbReference type="InterPro" id="IPR012907">
    <property type="entry name" value="Peptidase_S11_C"/>
</dbReference>
<dbReference type="SUPFAM" id="SSF69189">
    <property type="entry name" value="Penicillin-binding protein associated domain"/>
    <property type="match status" value="1"/>
</dbReference>
<dbReference type="GO" id="GO:0009002">
    <property type="term" value="F:serine-type D-Ala-D-Ala carboxypeptidase activity"/>
    <property type="evidence" value="ECO:0007669"/>
    <property type="project" value="UniProtKB-EC"/>
</dbReference>
<feature type="active site" evidence="13">
    <location>
        <position position="117"/>
    </location>
</feature>
<feature type="active site" description="Proton acceptor" evidence="13">
    <location>
        <position position="65"/>
    </location>
</feature>
<evidence type="ECO:0000256" key="9">
    <source>
        <dbReference type="ARBA" id="ARBA00022960"/>
    </source>
</evidence>
<dbReference type="SUPFAM" id="SSF56601">
    <property type="entry name" value="beta-lactamase/transpeptidase-like"/>
    <property type="match status" value="1"/>
</dbReference>
<dbReference type="Gene3D" id="3.40.710.10">
    <property type="entry name" value="DD-peptidase/beta-lactamase superfamily"/>
    <property type="match status" value="1"/>
</dbReference>